<proteinExistence type="predicted"/>
<dbReference type="Pfam" id="PF01494">
    <property type="entry name" value="FAD_binding_3"/>
    <property type="match status" value="1"/>
</dbReference>
<dbReference type="GO" id="GO:0071949">
    <property type="term" value="F:FAD binding"/>
    <property type="evidence" value="ECO:0007669"/>
    <property type="project" value="InterPro"/>
</dbReference>
<evidence type="ECO:0000313" key="3">
    <source>
        <dbReference type="Proteomes" id="UP000184440"/>
    </source>
</evidence>
<dbReference type="OrthoDB" id="103324at2"/>
<reference evidence="2 3" key="1">
    <citation type="submission" date="2016-11" db="EMBL/GenBank/DDBJ databases">
        <authorList>
            <person name="Jaros S."/>
            <person name="Januszkiewicz K."/>
            <person name="Wedrychowicz H."/>
        </authorList>
    </citation>
    <scope>NUCLEOTIDE SEQUENCE [LARGE SCALE GENOMIC DNA]</scope>
    <source>
        <strain evidence="2 3">DSM 46144</strain>
    </source>
</reference>
<organism evidence="2 3">
    <name type="scientific">Cryptosporangium aurantiacum</name>
    <dbReference type="NCBI Taxonomy" id="134849"/>
    <lineage>
        <taxon>Bacteria</taxon>
        <taxon>Bacillati</taxon>
        <taxon>Actinomycetota</taxon>
        <taxon>Actinomycetes</taxon>
        <taxon>Cryptosporangiales</taxon>
        <taxon>Cryptosporangiaceae</taxon>
        <taxon>Cryptosporangium</taxon>
    </lineage>
</organism>
<evidence type="ECO:0000313" key="2">
    <source>
        <dbReference type="EMBL" id="SHN18230.1"/>
    </source>
</evidence>
<gene>
    <name evidence="2" type="ORF">SAMN05443668_103484</name>
</gene>
<name>A0A1M7PMD7_9ACTN</name>
<dbReference type="RefSeq" id="WP_073256543.1">
    <property type="nucleotide sequence ID" value="NZ_FRCS01000003.1"/>
</dbReference>
<sequence length="411" mass="42996">MNTDIVVIGGGVAGGAIAARLASTGLGVLVLERDAVYRDVVRGEGMVSWGYLEAVALGLDSTILGAPGASVITRMVRYDETVTVDEARAAAVDLSAALPGSPGVIGVGHPELREALVAAATKAGAEVIRGVAATRITPGARPSVSYQVDGLERSVSCRLAVVADGKNSATRTALRIPFHVSTPRVMLTGMAADDGGAWDRTETTLGVDGRNLFIIVPRGDGMVRLYVGRSVGDPEPFTGRDRQRRFLEAFRTPTLPHADALADATPTGPCASFPMTDSWTEALVLPGVALIGDAAGWSNPVTAQGLSISLRDARVLSEALLSSQEWTPAALRGYVEERTERMRRLRFASALTDLLTAFGLTDRAARRRAMVRLLAARPELGAALAAVHGGAWTPPEAAFSPDILTTIALAA</sequence>
<feature type="domain" description="FAD-binding" evidence="1">
    <location>
        <begin position="3"/>
        <end position="344"/>
    </location>
</feature>
<dbReference type="InterPro" id="IPR050407">
    <property type="entry name" value="Geranylgeranyl_reductase"/>
</dbReference>
<dbReference type="PRINTS" id="PR00420">
    <property type="entry name" value="RNGMNOXGNASE"/>
</dbReference>
<dbReference type="EMBL" id="FRCS01000003">
    <property type="protein sequence ID" value="SHN18230.1"/>
    <property type="molecule type" value="Genomic_DNA"/>
</dbReference>
<dbReference type="PANTHER" id="PTHR42685:SF22">
    <property type="entry name" value="CONDITIONED MEDIUM FACTOR RECEPTOR 1"/>
    <property type="match status" value="1"/>
</dbReference>
<dbReference type="InterPro" id="IPR002938">
    <property type="entry name" value="FAD-bd"/>
</dbReference>
<dbReference type="SUPFAM" id="SSF51905">
    <property type="entry name" value="FAD/NAD(P)-binding domain"/>
    <property type="match status" value="1"/>
</dbReference>
<dbReference type="PANTHER" id="PTHR42685">
    <property type="entry name" value="GERANYLGERANYL DIPHOSPHATE REDUCTASE"/>
    <property type="match status" value="1"/>
</dbReference>
<dbReference type="Gene3D" id="3.50.50.60">
    <property type="entry name" value="FAD/NAD(P)-binding domain"/>
    <property type="match status" value="1"/>
</dbReference>
<keyword evidence="3" id="KW-1185">Reference proteome</keyword>
<dbReference type="Proteomes" id="UP000184440">
    <property type="component" value="Unassembled WGS sequence"/>
</dbReference>
<dbReference type="InterPro" id="IPR036188">
    <property type="entry name" value="FAD/NAD-bd_sf"/>
</dbReference>
<accession>A0A1M7PMD7</accession>
<protein>
    <submittedName>
        <fullName evidence="2">2-polyprenyl-6-methoxyphenol hydroxylase</fullName>
    </submittedName>
</protein>
<evidence type="ECO:0000259" key="1">
    <source>
        <dbReference type="Pfam" id="PF01494"/>
    </source>
</evidence>
<dbReference type="AlphaFoldDB" id="A0A1M7PMD7"/>
<dbReference type="STRING" id="134849.SAMN05443668_103484"/>